<dbReference type="InterPro" id="IPR051797">
    <property type="entry name" value="TrmB-like"/>
</dbReference>
<dbReference type="InterPro" id="IPR016032">
    <property type="entry name" value="Sig_transdc_resp-reg_C-effctor"/>
</dbReference>
<keyword evidence="3" id="KW-1185">Reference proteome</keyword>
<dbReference type="PANTHER" id="PTHR34293:SF1">
    <property type="entry name" value="HTH-TYPE TRANSCRIPTIONAL REGULATOR TRMBL2"/>
    <property type="match status" value="1"/>
</dbReference>
<proteinExistence type="predicted"/>
<accession>A0A6G2BB31</accession>
<evidence type="ECO:0000313" key="2">
    <source>
        <dbReference type="EMBL" id="MTE19481.1"/>
    </source>
</evidence>
<dbReference type="SUPFAM" id="SSF46894">
    <property type="entry name" value="C-terminal effector domain of the bipartite response regulators"/>
    <property type="match status" value="1"/>
</dbReference>
<dbReference type="Gene3D" id="1.10.10.10">
    <property type="entry name" value="Winged helix-like DNA-binding domain superfamily/Winged helix DNA-binding domain"/>
    <property type="match status" value="1"/>
</dbReference>
<dbReference type="GO" id="GO:0003677">
    <property type="term" value="F:DNA binding"/>
    <property type="evidence" value="ECO:0007669"/>
    <property type="project" value="InterPro"/>
</dbReference>
<comment type="caution">
    <text evidence="2">The sequence shown here is derived from an EMBL/GenBank/DDBJ whole genome shotgun (WGS) entry which is preliminary data.</text>
</comment>
<evidence type="ECO:0000313" key="3">
    <source>
        <dbReference type="Proteomes" id="UP000473014"/>
    </source>
</evidence>
<dbReference type="InterPro" id="IPR000792">
    <property type="entry name" value="Tscrpt_reg_LuxR_C"/>
</dbReference>
<protein>
    <submittedName>
        <fullName evidence="2">Helix-turn-helix transcriptional regulator</fullName>
    </submittedName>
</protein>
<dbReference type="RefSeq" id="WP_155070820.1">
    <property type="nucleotide sequence ID" value="NZ_WIXO01000001.1"/>
</dbReference>
<sequence length="309" mass="33850">MLAHPGAGVLEFVHILGWSEEEIRAALDELADLSLLHLHTDGGALRVVSPRVALETLIARQQARVAEQQLALAESHAAAEAFIAHYSELLPRRPSGTAESIIGLQAVRQRIAELGEQAEKEVLCFSPGGGQSPASIEAAKPLTQEQLSRGVRVRTVYLDSVRNDAATYEYARWETEQGGETRTVPALPLRMHIVDREAALVPLDPEDTSKGAALIREPGAVAAFRALFEAVWEGAQPFGEPVRRGLDDPGSQLRELLRLLAQGYTDEAAARRLGVSLRTERRLITELMERLDAQSRFQLGQRAMEHGLL</sequence>
<dbReference type="EMBL" id="WIXO01000001">
    <property type="protein sequence ID" value="MTE19481.1"/>
    <property type="molecule type" value="Genomic_DNA"/>
</dbReference>
<dbReference type="CDD" id="cd06170">
    <property type="entry name" value="LuxR_C_like"/>
    <property type="match status" value="1"/>
</dbReference>
<evidence type="ECO:0000259" key="1">
    <source>
        <dbReference type="SMART" id="SM00421"/>
    </source>
</evidence>
<feature type="domain" description="HTH luxR-type" evidence="1">
    <location>
        <begin position="250"/>
        <end position="303"/>
    </location>
</feature>
<name>A0A6G2BB31_9ACTN</name>
<reference evidence="2 3" key="1">
    <citation type="submission" date="2019-11" db="EMBL/GenBank/DDBJ databases">
        <authorList>
            <person name="Yuan L."/>
        </authorList>
    </citation>
    <scope>NUCLEOTIDE SEQUENCE [LARGE SCALE GENOMIC DNA]</scope>
    <source>
        <strain evidence="2 3">TRM43335</strain>
    </source>
</reference>
<organism evidence="2 3">
    <name type="scientific">Streptomyces taklimakanensis</name>
    <dbReference type="NCBI Taxonomy" id="2569853"/>
    <lineage>
        <taxon>Bacteria</taxon>
        <taxon>Bacillati</taxon>
        <taxon>Actinomycetota</taxon>
        <taxon>Actinomycetes</taxon>
        <taxon>Kitasatosporales</taxon>
        <taxon>Streptomycetaceae</taxon>
        <taxon>Streptomyces</taxon>
    </lineage>
</organism>
<dbReference type="OrthoDB" id="4266042at2"/>
<gene>
    <name evidence="2" type="ORF">F0L17_10160</name>
</gene>
<dbReference type="AlphaFoldDB" id="A0A6G2BB31"/>
<dbReference type="PANTHER" id="PTHR34293">
    <property type="entry name" value="HTH-TYPE TRANSCRIPTIONAL REGULATOR TRMBL2"/>
    <property type="match status" value="1"/>
</dbReference>
<dbReference type="GO" id="GO:0006355">
    <property type="term" value="P:regulation of DNA-templated transcription"/>
    <property type="evidence" value="ECO:0007669"/>
    <property type="project" value="InterPro"/>
</dbReference>
<dbReference type="Proteomes" id="UP000473014">
    <property type="component" value="Unassembled WGS sequence"/>
</dbReference>
<dbReference type="InterPro" id="IPR036388">
    <property type="entry name" value="WH-like_DNA-bd_sf"/>
</dbReference>
<dbReference type="SMART" id="SM00421">
    <property type="entry name" value="HTH_LUXR"/>
    <property type="match status" value="1"/>
</dbReference>